<dbReference type="Gene3D" id="3.40.50.300">
    <property type="entry name" value="P-loop containing nucleotide triphosphate hydrolases"/>
    <property type="match status" value="1"/>
</dbReference>
<dbReference type="RefSeq" id="WP_188254859.1">
    <property type="nucleotide sequence ID" value="NZ_JABVCF010000005.1"/>
</dbReference>
<organism evidence="1 2">
    <name type="scientific">Pseudaminobacter soli</name>
    <name type="common">ex Zhang et al. 2022</name>
    <dbReference type="NCBI Taxonomy" id="2831468"/>
    <lineage>
        <taxon>Bacteria</taxon>
        <taxon>Pseudomonadati</taxon>
        <taxon>Pseudomonadota</taxon>
        <taxon>Alphaproteobacteria</taxon>
        <taxon>Hyphomicrobiales</taxon>
        <taxon>Phyllobacteriaceae</taxon>
        <taxon>Pseudaminobacter</taxon>
    </lineage>
</organism>
<dbReference type="AlphaFoldDB" id="A0A942E1H8"/>
<reference evidence="1" key="1">
    <citation type="submission" date="2021-04" db="EMBL/GenBank/DDBJ databases">
        <title>Pseudaminobacter soli sp. nov., isolated from paddy soil contaminated by heavy metals.</title>
        <authorList>
            <person name="Zhang K."/>
        </authorList>
    </citation>
    <scope>NUCLEOTIDE SEQUENCE</scope>
    <source>
        <strain evidence="1">19-2017</strain>
    </source>
</reference>
<accession>A0A942E1H8</accession>
<keyword evidence="2" id="KW-1185">Reference proteome</keyword>
<dbReference type="EMBL" id="JAGWCR010000005">
    <property type="protein sequence ID" value="MBS3649301.1"/>
    <property type="molecule type" value="Genomic_DNA"/>
</dbReference>
<dbReference type="Proteomes" id="UP000680348">
    <property type="component" value="Unassembled WGS sequence"/>
</dbReference>
<dbReference type="Pfam" id="PF03567">
    <property type="entry name" value="Sulfotransfer_2"/>
    <property type="match status" value="1"/>
</dbReference>
<name>A0A942E1H8_9HYPH</name>
<sequence>MLISTDKNFIFVHVPKTGGQAIKKALRPYSTKRPGGQWRRLLSHLPIPGGMNAKFGPHASAQWAKLKLPADFFDAAFKFGLVRNPYDLAVSRYAFIKTEKDHHRHERTAGQSFGEFLRSEKRRLLRDDQTSKLYGWNGAPLVDKIYRFEAMEEAYRDIVERLDLSDAPELTRKNASKRGHYREYYGETERKLVEEIWRRDFANFGYQF</sequence>
<dbReference type="SUPFAM" id="SSF52540">
    <property type="entry name" value="P-loop containing nucleoside triphosphate hydrolases"/>
    <property type="match status" value="1"/>
</dbReference>
<proteinExistence type="predicted"/>
<dbReference type="GO" id="GO:0008146">
    <property type="term" value="F:sulfotransferase activity"/>
    <property type="evidence" value="ECO:0007669"/>
    <property type="project" value="InterPro"/>
</dbReference>
<evidence type="ECO:0000313" key="1">
    <source>
        <dbReference type="EMBL" id="MBS3649301.1"/>
    </source>
</evidence>
<dbReference type="InterPro" id="IPR005331">
    <property type="entry name" value="Sulfotransferase"/>
</dbReference>
<comment type="caution">
    <text evidence="1">The sequence shown here is derived from an EMBL/GenBank/DDBJ whole genome shotgun (WGS) entry which is preliminary data.</text>
</comment>
<evidence type="ECO:0000313" key="2">
    <source>
        <dbReference type="Proteomes" id="UP000680348"/>
    </source>
</evidence>
<gene>
    <name evidence="1" type="ORF">KEU06_11835</name>
</gene>
<dbReference type="InterPro" id="IPR027417">
    <property type="entry name" value="P-loop_NTPase"/>
</dbReference>
<protein>
    <submittedName>
        <fullName evidence="1">Sulfotransferase family 2 domain-containing protein</fullName>
    </submittedName>
</protein>
<dbReference type="GO" id="GO:0016020">
    <property type="term" value="C:membrane"/>
    <property type="evidence" value="ECO:0007669"/>
    <property type="project" value="InterPro"/>
</dbReference>